<dbReference type="InterPro" id="IPR046342">
    <property type="entry name" value="CBS_dom_sf"/>
</dbReference>
<keyword evidence="1" id="KW-0129">CBS domain</keyword>
<dbReference type="EMBL" id="JAUYVI010000004">
    <property type="protein sequence ID" value="MDQ7248809.1"/>
    <property type="molecule type" value="Genomic_DNA"/>
</dbReference>
<feature type="domain" description="CBS" evidence="2">
    <location>
        <begin position="66"/>
        <end position="122"/>
    </location>
</feature>
<keyword evidence="4" id="KW-1185">Reference proteome</keyword>
<comment type="caution">
    <text evidence="3">The sequence shown here is derived from an EMBL/GenBank/DDBJ whole genome shotgun (WGS) entry which is preliminary data.</text>
</comment>
<accession>A0ABU0YM66</accession>
<dbReference type="RefSeq" id="WP_379956290.1">
    <property type="nucleotide sequence ID" value="NZ_JAUYVI010000004.1"/>
</dbReference>
<reference evidence="4" key="1">
    <citation type="submission" date="2023-08" db="EMBL/GenBank/DDBJ databases">
        <title>Rhodospirillaceae gen. nov., a novel taxon isolated from the Yangtze River Yuezi River estuary sludge.</title>
        <authorList>
            <person name="Ruan L."/>
        </authorList>
    </citation>
    <scope>NUCLEOTIDE SEQUENCE [LARGE SCALE GENOMIC DNA]</scope>
    <source>
        <strain evidence="4">R-7</strain>
    </source>
</reference>
<dbReference type="InterPro" id="IPR000644">
    <property type="entry name" value="CBS_dom"/>
</dbReference>
<sequence>MKNWRSAILTSDRSIRQAMEVLDRSSLQIALVVDPREHLVGTVTDGDIRRGLLRGLSLDAPASQVMNTKPVVAREGMSRAEFIELLRRHDLHHLPLLDGEGRLVGLESDVELYEGAEKDNWVVLMAGGLGQRLRPLTDDTPKPLLPVGDRPLLEIIINRFTAQGFRKFFISVNYRADLVEAHFGDGAKFGAEIRYLREDQPLGTGGAVGLLPERPSAPFVVMNGDLLTTINFESLVDFHQQHGADLTLCVRRYSHQIPYGVAEIQGGEVVSIVEKPNHECFISGGIYVLSPTVFDRLRPQRRIDMPDLMRELITAKQRVTAFPVTEYWIDIGRIEDLERARQEIDLVG</sequence>
<evidence type="ECO:0000313" key="3">
    <source>
        <dbReference type="EMBL" id="MDQ7248809.1"/>
    </source>
</evidence>
<evidence type="ECO:0000313" key="4">
    <source>
        <dbReference type="Proteomes" id="UP001230156"/>
    </source>
</evidence>
<dbReference type="Pfam" id="PF00571">
    <property type="entry name" value="CBS"/>
    <property type="match status" value="2"/>
</dbReference>
<dbReference type="CDD" id="cd04607">
    <property type="entry name" value="CBS_pair_NTP_transferase_assoc"/>
    <property type="match status" value="1"/>
</dbReference>
<name>A0ABU0YM66_9PROT</name>
<dbReference type="InterPro" id="IPR005835">
    <property type="entry name" value="NTP_transferase_dom"/>
</dbReference>
<dbReference type="Gene3D" id="3.10.580.10">
    <property type="entry name" value="CBS-domain"/>
    <property type="match status" value="1"/>
</dbReference>
<dbReference type="Pfam" id="PF00483">
    <property type="entry name" value="NTP_transferase"/>
    <property type="match status" value="1"/>
</dbReference>
<dbReference type="InterPro" id="IPR050486">
    <property type="entry name" value="Mannose-1P_guanyltransferase"/>
</dbReference>
<dbReference type="SUPFAM" id="SSF54631">
    <property type="entry name" value="CBS-domain pair"/>
    <property type="match status" value="1"/>
</dbReference>
<protein>
    <submittedName>
        <fullName evidence="3">Nucleotidyltransferase family protein</fullName>
    </submittedName>
</protein>
<dbReference type="SUPFAM" id="SSF53448">
    <property type="entry name" value="Nucleotide-diphospho-sugar transferases"/>
    <property type="match status" value="1"/>
</dbReference>
<dbReference type="SMART" id="SM00116">
    <property type="entry name" value="CBS"/>
    <property type="match status" value="2"/>
</dbReference>
<dbReference type="InterPro" id="IPR029044">
    <property type="entry name" value="Nucleotide-diphossugar_trans"/>
</dbReference>
<proteinExistence type="predicted"/>
<evidence type="ECO:0000259" key="2">
    <source>
        <dbReference type="PROSITE" id="PS51371"/>
    </source>
</evidence>
<dbReference type="PROSITE" id="PS51371">
    <property type="entry name" value="CBS"/>
    <property type="match status" value="2"/>
</dbReference>
<organism evidence="3 4">
    <name type="scientific">Dongia sedimenti</name>
    <dbReference type="NCBI Taxonomy" id="3064282"/>
    <lineage>
        <taxon>Bacteria</taxon>
        <taxon>Pseudomonadati</taxon>
        <taxon>Pseudomonadota</taxon>
        <taxon>Alphaproteobacteria</taxon>
        <taxon>Rhodospirillales</taxon>
        <taxon>Dongiaceae</taxon>
        <taxon>Dongia</taxon>
    </lineage>
</organism>
<feature type="domain" description="CBS" evidence="2">
    <location>
        <begin position="1"/>
        <end position="58"/>
    </location>
</feature>
<dbReference type="PANTHER" id="PTHR22572">
    <property type="entry name" value="SUGAR-1-PHOSPHATE GUANYL TRANSFERASE"/>
    <property type="match status" value="1"/>
</dbReference>
<dbReference type="CDD" id="cd06426">
    <property type="entry name" value="NTP_transferase_like_2"/>
    <property type="match status" value="1"/>
</dbReference>
<evidence type="ECO:0000256" key="1">
    <source>
        <dbReference type="PROSITE-ProRule" id="PRU00703"/>
    </source>
</evidence>
<dbReference type="Proteomes" id="UP001230156">
    <property type="component" value="Unassembled WGS sequence"/>
</dbReference>
<dbReference type="Gene3D" id="3.90.550.10">
    <property type="entry name" value="Spore Coat Polysaccharide Biosynthesis Protein SpsA, Chain A"/>
    <property type="match status" value="1"/>
</dbReference>
<gene>
    <name evidence="3" type="ORF">Q8A70_14080</name>
</gene>